<feature type="transmembrane region" description="Helical" evidence="5">
    <location>
        <begin position="48"/>
        <end position="66"/>
    </location>
</feature>
<keyword evidence="9" id="KW-1185">Reference proteome</keyword>
<sequence>MAAFVISGQNMTSAIRWSLQGKLLQLALCLAVCVPCLLIFNLLPSSTLFNQVVAAALWGLVLVFVPSWPVQQLARDNWPPVLLCICMGAGAVVSAWISRVPLDHALGTAAMMAATLAVLLGGASIRSFGMTELALDGLTIGLYLAASLNLVVALIQMFAPQWADGVWLAQSALHGRGIGNLRQPNLMALLLLWAMISVLWWEGSGRLRPVTALLLTAPLVLGVAVTASRAGVLGVLALSAWAWLRGRGRAPGLQANGLRYAPVLLLLSWGVLYQLSSLSHTDFATASRAAEGVASPGRVAILRDAWALIQTHPWFGVGWGGLNFAWALTPNPQRANYNFDHTHNLIVQWAVELGLPLAILLTGLLLATLWRLLRPLWIESAEPSAARVCCVAAVVLIVGHNQLEFPFWYAYFLLPTVFCIGLANPTGSVQQAAVLPKRSSPLRATGLLLMLGAALIVFDFMRVAAIFSIYYEDDPIKERLEAGRRSWLFSWSANYADATMKRPSDQTLRSAPLAAHGMADPRLLIKWSQAFHADGQENKARYLAARAREFRRKEDAEFFAPCQGPAPLPYQCQPASGDLSYQDFKP</sequence>
<evidence type="ECO:0000256" key="5">
    <source>
        <dbReference type="SAM" id="Phobius"/>
    </source>
</evidence>
<evidence type="ECO:0000259" key="7">
    <source>
        <dbReference type="Pfam" id="PF11846"/>
    </source>
</evidence>
<feature type="domain" description="Virulence factor membrane-bound polymerase C-terminal" evidence="7">
    <location>
        <begin position="390"/>
        <end position="550"/>
    </location>
</feature>
<dbReference type="InterPro" id="IPR007016">
    <property type="entry name" value="O-antigen_ligase-rel_domated"/>
</dbReference>
<comment type="caution">
    <text evidence="8">The sequence shown here is derived from an EMBL/GenBank/DDBJ whole genome shotgun (WGS) entry which is preliminary data.</text>
</comment>
<reference evidence="8 9" key="1">
    <citation type="submission" date="2023-06" db="EMBL/GenBank/DDBJ databases">
        <title>Pelomonas sp. PFR6 16S ribosomal RNA gene Genome sequencing and assembly.</title>
        <authorList>
            <person name="Woo H."/>
        </authorList>
    </citation>
    <scope>NUCLEOTIDE SEQUENCE [LARGE SCALE GENOMIC DNA]</scope>
    <source>
        <strain evidence="8 9">PFR6</strain>
    </source>
</reference>
<feature type="transmembrane region" description="Helical" evidence="5">
    <location>
        <begin position="447"/>
        <end position="471"/>
    </location>
</feature>
<dbReference type="Proteomes" id="UP001228044">
    <property type="component" value="Unassembled WGS sequence"/>
</dbReference>
<dbReference type="InterPro" id="IPR051533">
    <property type="entry name" value="WaaL-like"/>
</dbReference>
<evidence type="ECO:0000259" key="6">
    <source>
        <dbReference type="Pfam" id="PF04932"/>
    </source>
</evidence>
<dbReference type="EMBL" id="JAUHHC010000001">
    <property type="protein sequence ID" value="MDN3918928.1"/>
    <property type="molecule type" value="Genomic_DNA"/>
</dbReference>
<dbReference type="PANTHER" id="PTHR37422">
    <property type="entry name" value="TEICHURONIC ACID BIOSYNTHESIS PROTEIN TUAE"/>
    <property type="match status" value="1"/>
</dbReference>
<proteinExistence type="predicted"/>
<keyword evidence="3 5" id="KW-1133">Transmembrane helix</keyword>
<keyword evidence="2 5" id="KW-0812">Transmembrane</keyword>
<evidence type="ECO:0000256" key="1">
    <source>
        <dbReference type="ARBA" id="ARBA00004141"/>
    </source>
</evidence>
<feature type="domain" description="O-antigen ligase-related" evidence="6">
    <location>
        <begin position="217"/>
        <end position="361"/>
    </location>
</feature>
<evidence type="ECO:0000256" key="2">
    <source>
        <dbReference type="ARBA" id="ARBA00022692"/>
    </source>
</evidence>
<organism evidence="8 9">
    <name type="scientific">Roseateles violae</name>
    <dbReference type="NCBI Taxonomy" id="3058042"/>
    <lineage>
        <taxon>Bacteria</taxon>
        <taxon>Pseudomonadati</taxon>
        <taxon>Pseudomonadota</taxon>
        <taxon>Betaproteobacteria</taxon>
        <taxon>Burkholderiales</taxon>
        <taxon>Sphaerotilaceae</taxon>
        <taxon>Roseateles</taxon>
    </lineage>
</organism>
<dbReference type="Pfam" id="PF11846">
    <property type="entry name" value="Wzy_C_2"/>
    <property type="match status" value="1"/>
</dbReference>
<protein>
    <submittedName>
        <fullName evidence="8">Wzy polymerase domain-containing protein</fullName>
    </submittedName>
</protein>
<feature type="transmembrane region" description="Helical" evidence="5">
    <location>
        <begin position="23"/>
        <end position="43"/>
    </location>
</feature>
<dbReference type="InterPro" id="IPR021797">
    <property type="entry name" value="Wzy_C_2"/>
</dbReference>
<accession>A0ABT8DPD5</accession>
<evidence type="ECO:0000313" key="9">
    <source>
        <dbReference type="Proteomes" id="UP001228044"/>
    </source>
</evidence>
<feature type="transmembrane region" description="Helical" evidence="5">
    <location>
        <begin position="221"/>
        <end position="244"/>
    </location>
</feature>
<feature type="transmembrane region" description="Helical" evidence="5">
    <location>
        <begin position="184"/>
        <end position="201"/>
    </location>
</feature>
<dbReference type="Pfam" id="PF04932">
    <property type="entry name" value="Wzy_C"/>
    <property type="match status" value="1"/>
</dbReference>
<dbReference type="PANTHER" id="PTHR37422:SF21">
    <property type="entry name" value="EXOQ-LIKE PROTEIN"/>
    <property type="match status" value="1"/>
</dbReference>
<comment type="subcellular location">
    <subcellularLocation>
        <location evidence="1">Membrane</location>
        <topology evidence="1">Multi-pass membrane protein</topology>
    </subcellularLocation>
</comment>
<dbReference type="RefSeq" id="WP_290357254.1">
    <property type="nucleotide sequence ID" value="NZ_JAUHHC010000001.1"/>
</dbReference>
<feature type="transmembrane region" description="Helical" evidence="5">
    <location>
        <begin position="408"/>
        <end position="426"/>
    </location>
</feature>
<gene>
    <name evidence="8" type="ORF">QWJ38_01430</name>
</gene>
<evidence type="ECO:0000256" key="3">
    <source>
        <dbReference type="ARBA" id="ARBA00022989"/>
    </source>
</evidence>
<feature type="transmembrane region" description="Helical" evidence="5">
    <location>
        <begin position="109"/>
        <end position="128"/>
    </location>
</feature>
<feature type="transmembrane region" description="Helical" evidence="5">
    <location>
        <begin position="78"/>
        <end position="97"/>
    </location>
</feature>
<feature type="transmembrane region" description="Helical" evidence="5">
    <location>
        <begin position="353"/>
        <end position="373"/>
    </location>
</feature>
<feature type="transmembrane region" description="Helical" evidence="5">
    <location>
        <begin position="256"/>
        <end position="275"/>
    </location>
</feature>
<feature type="transmembrane region" description="Helical" evidence="5">
    <location>
        <begin position="140"/>
        <end position="163"/>
    </location>
</feature>
<name>A0ABT8DPD5_9BURK</name>
<evidence type="ECO:0000313" key="8">
    <source>
        <dbReference type="EMBL" id="MDN3918928.1"/>
    </source>
</evidence>
<evidence type="ECO:0000256" key="4">
    <source>
        <dbReference type="ARBA" id="ARBA00023136"/>
    </source>
</evidence>
<keyword evidence="4 5" id="KW-0472">Membrane</keyword>